<dbReference type="RefSeq" id="WP_143937027.1">
    <property type="nucleotide sequence ID" value="NZ_VKKG01000001.1"/>
</dbReference>
<feature type="compositionally biased region" description="Low complexity" evidence="1">
    <location>
        <begin position="44"/>
        <end position="53"/>
    </location>
</feature>
<protein>
    <recommendedName>
        <fullName evidence="4">DUF4352 domain-containing protein</fullName>
    </recommendedName>
</protein>
<keyword evidence="3" id="KW-1185">Reference proteome</keyword>
<organism evidence="2 3">
    <name type="scientific">Tessaracoccus rhinocerotis</name>
    <dbReference type="NCBI Taxonomy" id="1689449"/>
    <lineage>
        <taxon>Bacteria</taxon>
        <taxon>Bacillati</taxon>
        <taxon>Actinomycetota</taxon>
        <taxon>Actinomycetes</taxon>
        <taxon>Propionibacteriales</taxon>
        <taxon>Propionibacteriaceae</taxon>
        <taxon>Tessaracoccus</taxon>
    </lineage>
</organism>
<gene>
    <name evidence="2" type="ORF">FOJ82_03425</name>
</gene>
<evidence type="ECO:0000256" key="1">
    <source>
        <dbReference type="SAM" id="MobiDB-lite"/>
    </source>
</evidence>
<feature type="compositionally biased region" description="Pro residues" evidence="1">
    <location>
        <begin position="33"/>
        <end position="43"/>
    </location>
</feature>
<dbReference type="AlphaFoldDB" id="A0A553K5G1"/>
<accession>A0A553K5G1</accession>
<proteinExistence type="predicted"/>
<feature type="compositionally biased region" description="Low complexity" evidence="1">
    <location>
        <begin position="61"/>
        <end position="70"/>
    </location>
</feature>
<dbReference type="EMBL" id="VKKG01000001">
    <property type="protein sequence ID" value="TRY19943.1"/>
    <property type="molecule type" value="Genomic_DNA"/>
</dbReference>
<dbReference type="OrthoDB" id="9869615at2"/>
<evidence type="ECO:0000313" key="3">
    <source>
        <dbReference type="Proteomes" id="UP000317638"/>
    </source>
</evidence>
<sequence length="194" mass="20223">MRTVVVLLTVALAAMLAVLAFLFLAPKDDGSPSPSPTPTPPASPATTATTGSTPPTPGPAPSGSGSPSSTQTLMWQGKATFEHFTVAVLEDTGSGEMVEGKAGLLVEVCVTTALEEGRDTRISLEPWSLQDSNGNTQRPQDPGAYEPAFPAGGTYGEGECAKGYLTFDLVTDQVDHVELVYANGLGDRAVWQFH</sequence>
<name>A0A553K5G1_9ACTN</name>
<evidence type="ECO:0000313" key="2">
    <source>
        <dbReference type="EMBL" id="TRY19943.1"/>
    </source>
</evidence>
<evidence type="ECO:0008006" key="4">
    <source>
        <dbReference type="Google" id="ProtNLM"/>
    </source>
</evidence>
<comment type="caution">
    <text evidence="2">The sequence shown here is derived from an EMBL/GenBank/DDBJ whole genome shotgun (WGS) entry which is preliminary data.</text>
</comment>
<reference evidence="2 3" key="1">
    <citation type="submission" date="2019-07" db="EMBL/GenBank/DDBJ databases">
        <authorList>
            <person name="Zhou L.-Y."/>
        </authorList>
    </citation>
    <scope>NUCLEOTIDE SEQUENCE [LARGE SCALE GENOMIC DNA]</scope>
    <source>
        <strain evidence="2 3">YIM 101269</strain>
    </source>
</reference>
<feature type="region of interest" description="Disordered" evidence="1">
    <location>
        <begin position="29"/>
        <end position="71"/>
    </location>
</feature>
<dbReference type="Proteomes" id="UP000317638">
    <property type="component" value="Unassembled WGS sequence"/>
</dbReference>